<dbReference type="PANTHER" id="PTHR28469">
    <property type="entry name" value="ECTODYSPLASIN-A RECEPTOR-ASSOCIATED ADAPTER PROTEIN"/>
    <property type="match status" value="1"/>
</dbReference>
<comment type="subcellular location">
    <subcellularLocation>
        <location evidence="1">Cytoplasm</location>
    </subcellularLocation>
</comment>
<keyword evidence="10" id="KW-1185">Reference proteome</keyword>
<reference evidence="9" key="2">
    <citation type="submission" date="2025-09" db="UniProtKB">
        <authorList>
            <consortium name="Ensembl"/>
        </authorList>
    </citation>
    <scope>IDENTIFICATION</scope>
</reference>
<organism evidence="9 10">
    <name type="scientific">Gadus morhua</name>
    <name type="common">Atlantic cod</name>
    <dbReference type="NCBI Taxonomy" id="8049"/>
    <lineage>
        <taxon>Eukaryota</taxon>
        <taxon>Metazoa</taxon>
        <taxon>Chordata</taxon>
        <taxon>Craniata</taxon>
        <taxon>Vertebrata</taxon>
        <taxon>Euteleostomi</taxon>
        <taxon>Actinopterygii</taxon>
        <taxon>Neopterygii</taxon>
        <taxon>Teleostei</taxon>
        <taxon>Neoteleostei</taxon>
        <taxon>Acanthomorphata</taxon>
        <taxon>Zeiogadaria</taxon>
        <taxon>Gadariae</taxon>
        <taxon>Gadiformes</taxon>
        <taxon>Gadoidei</taxon>
        <taxon>Gadidae</taxon>
        <taxon>Gadus</taxon>
    </lineage>
</organism>
<evidence type="ECO:0000256" key="6">
    <source>
        <dbReference type="ARBA" id="ARBA00070869"/>
    </source>
</evidence>
<dbReference type="Pfam" id="PF00531">
    <property type="entry name" value="Death"/>
    <property type="match status" value="1"/>
</dbReference>
<dbReference type="GO" id="GO:0007165">
    <property type="term" value="P:signal transduction"/>
    <property type="evidence" value="ECO:0007669"/>
    <property type="project" value="InterPro"/>
</dbReference>
<keyword evidence="4" id="KW-0221">Differentiation</keyword>
<evidence type="ECO:0000256" key="3">
    <source>
        <dbReference type="ARBA" id="ARBA00022490"/>
    </source>
</evidence>
<dbReference type="Ensembl" id="ENSGMOT00000000226.2">
    <property type="protein sequence ID" value="ENSGMOP00000000221.2"/>
    <property type="gene ID" value="ENSGMOG00000000216.2"/>
</dbReference>
<evidence type="ECO:0000256" key="5">
    <source>
        <dbReference type="ARBA" id="ARBA00058509"/>
    </source>
</evidence>
<dbReference type="InterPro" id="IPR011029">
    <property type="entry name" value="DEATH-like_dom_sf"/>
</dbReference>
<proteinExistence type="predicted"/>
<dbReference type="GO" id="GO:0030154">
    <property type="term" value="P:cell differentiation"/>
    <property type="evidence" value="ECO:0007669"/>
    <property type="project" value="UniProtKB-KW"/>
</dbReference>
<accession>A0A8C4YU11</accession>
<evidence type="ECO:0000256" key="2">
    <source>
        <dbReference type="ARBA" id="ARBA00022473"/>
    </source>
</evidence>
<evidence type="ECO:0000313" key="9">
    <source>
        <dbReference type="Ensembl" id="ENSGMOP00000000221.2"/>
    </source>
</evidence>
<dbReference type="Gene3D" id="1.10.533.10">
    <property type="entry name" value="Death Domain, Fas"/>
    <property type="match status" value="1"/>
</dbReference>
<feature type="compositionally biased region" description="Basic and acidic residues" evidence="7">
    <location>
        <begin position="1"/>
        <end position="11"/>
    </location>
</feature>
<name>A0A8C4YU11_GADMO</name>
<dbReference type="GO" id="GO:0048703">
    <property type="term" value="P:embryonic viscerocranium morphogenesis"/>
    <property type="evidence" value="ECO:0007669"/>
    <property type="project" value="Ensembl"/>
</dbReference>
<evidence type="ECO:0000313" key="10">
    <source>
        <dbReference type="Proteomes" id="UP000694546"/>
    </source>
</evidence>
<gene>
    <name evidence="9" type="primary">edaradd</name>
</gene>
<dbReference type="OMA" id="MACKEPF"/>
<dbReference type="RefSeq" id="XP_030235384.1">
    <property type="nucleotide sequence ID" value="XM_030379524.1"/>
</dbReference>
<keyword evidence="3" id="KW-0963">Cytoplasm</keyword>
<evidence type="ECO:0000256" key="1">
    <source>
        <dbReference type="ARBA" id="ARBA00004496"/>
    </source>
</evidence>
<dbReference type="Proteomes" id="UP000694546">
    <property type="component" value="Chromosome 15"/>
</dbReference>
<keyword evidence="2" id="KW-0217">Developmental protein</keyword>
<dbReference type="FunFam" id="1.10.533.10:FF:000065">
    <property type="entry name" value="Ectodysplasin-A receptor-associated adapter protein"/>
    <property type="match status" value="1"/>
</dbReference>
<reference evidence="9" key="1">
    <citation type="submission" date="2025-08" db="UniProtKB">
        <authorList>
            <consortium name="Ensembl"/>
        </authorList>
    </citation>
    <scope>IDENTIFICATION</scope>
</reference>
<dbReference type="SUPFAM" id="SSF47986">
    <property type="entry name" value="DEATH domain"/>
    <property type="match status" value="1"/>
</dbReference>
<feature type="domain" description="Death" evidence="8">
    <location>
        <begin position="121"/>
        <end position="200"/>
    </location>
</feature>
<sequence length="212" mass="24687">MTSLRTYKEPFGRTTSEPVEDTDPSSFMAGISIKTNYPVQVTDPQDPVTFPLPSMLPRYPPADRIRQPVEDGEDCICTPSLSPDLPQELRYLSGMCEKCRYQAPVPKISDLMDDKDLLDSLRLKLDPNHCTVKNWKNFASRWGMSYDELTLLEHRTQGSLSHSPTQEFLLRYNQKSVGELSELCRFYERIDVQRLLQDWLEKDWPSRWQKTH</sequence>
<feature type="region of interest" description="Disordered" evidence="7">
    <location>
        <begin position="1"/>
        <end position="24"/>
    </location>
</feature>
<dbReference type="InterPro" id="IPR000488">
    <property type="entry name" value="Death_dom"/>
</dbReference>
<comment type="function">
    <text evidence="5">Adapter protein that interacts with EDAR DEATH domain and couples the receptor to EDA signaling pathway during morphogenesis of ectodermal organs. Mediates the activation of NF-kappa-B.</text>
</comment>
<dbReference type="AlphaFoldDB" id="A0A8C4YU11"/>
<dbReference type="GeneTree" id="ENSGT00940000165200"/>
<dbReference type="InterPro" id="IPR039200">
    <property type="entry name" value="EDARADD"/>
</dbReference>
<dbReference type="GeneID" id="115560207"/>
<protein>
    <recommendedName>
        <fullName evidence="6">Ectodysplasin-A receptor-associated adapter protein</fullName>
    </recommendedName>
</protein>
<evidence type="ECO:0000256" key="7">
    <source>
        <dbReference type="SAM" id="MobiDB-lite"/>
    </source>
</evidence>
<evidence type="ECO:0000256" key="4">
    <source>
        <dbReference type="ARBA" id="ARBA00022782"/>
    </source>
</evidence>
<dbReference type="GO" id="GO:0005737">
    <property type="term" value="C:cytoplasm"/>
    <property type="evidence" value="ECO:0007669"/>
    <property type="project" value="UniProtKB-SubCell"/>
</dbReference>
<evidence type="ECO:0000259" key="8">
    <source>
        <dbReference type="Pfam" id="PF00531"/>
    </source>
</evidence>
<dbReference type="CTD" id="128178"/>
<dbReference type="PANTHER" id="PTHR28469:SF1">
    <property type="entry name" value="ECTODYSPLASIN-A RECEPTOR-ASSOCIATED ADAPTER PROTEIN"/>
    <property type="match status" value="1"/>
</dbReference>